<organism evidence="2 3">
    <name type="scientific">Streptomyces bangladeshensis</name>
    <dbReference type="NCBI Taxonomy" id="295352"/>
    <lineage>
        <taxon>Bacteria</taxon>
        <taxon>Bacillati</taxon>
        <taxon>Actinomycetota</taxon>
        <taxon>Actinomycetes</taxon>
        <taxon>Kitasatosporales</taxon>
        <taxon>Streptomycetaceae</taxon>
        <taxon>Streptomyces</taxon>
    </lineage>
</organism>
<dbReference type="Gene3D" id="3.40.50.720">
    <property type="entry name" value="NAD(P)-binding Rossmann-like Domain"/>
    <property type="match status" value="1"/>
</dbReference>
<dbReference type="SUPFAM" id="SSF51735">
    <property type="entry name" value="NAD(P)-binding Rossmann-fold domains"/>
    <property type="match status" value="1"/>
</dbReference>
<reference evidence="2 3" key="1">
    <citation type="journal article" date="2019" name="Int. J. Syst. Evol. Microbiol.">
        <title>The Global Catalogue of Microorganisms (GCM) 10K type strain sequencing project: providing services to taxonomists for standard genome sequencing and annotation.</title>
        <authorList>
            <consortium name="The Broad Institute Genomics Platform"/>
            <consortium name="The Broad Institute Genome Sequencing Center for Infectious Disease"/>
            <person name="Wu L."/>
            <person name="Ma J."/>
        </authorList>
    </citation>
    <scope>NUCLEOTIDE SEQUENCE [LARGE SCALE GENOMIC DNA]</scope>
    <source>
        <strain evidence="2 3">JCM 14924</strain>
    </source>
</reference>
<evidence type="ECO:0000259" key="1">
    <source>
        <dbReference type="Pfam" id="PF01370"/>
    </source>
</evidence>
<dbReference type="InterPro" id="IPR050177">
    <property type="entry name" value="Lipid_A_modif_metabolic_enz"/>
</dbReference>
<dbReference type="Gene3D" id="3.90.25.10">
    <property type="entry name" value="UDP-galactose 4-epimerase, domain 1"/>
    <property type="match status" value="1"/>
</dbReference>
<dbReference type="InterPro" id="IPR020904">
    <property type="entry name" value="Sc_DH/Rdtase_CS"/>
</dbReference>
<dbReference type="Pfam" id="PF01370">
    <property type="entry name" value="Epimerase"/>
    <property type="match status" value="1"/>
</dbReference>
<gene>
    <name evidence="2" type="ORF">GCM10009787_19280</name>
</gene>
<sequence>MSALRSVDGELSNQLPDNWLVTGVAGFIGSHLLETLLTADRRVVGLDNFSTGKKENLADVEARVGPERWARFRLIEGDLRSRPDCDAAVRGIDVVLHEAALNSVPRSMAQPVQVLETNSIGSVNLFSAAVEAGVPRVVYASSSSVYGDTSSPVRREGVLGEPMSPYAVSKRAMEHLAAVLHRNSATALTGLRYFNVFGPRQNPDGPYSAVIPRWIRALLAAQSPVIYGDGTQTRDFTHVDNVVHANLLAAVRATGDHQLFNVGTGHGTSLNALFETLRSHVAAVAGRPEIAALEATPAPPRAGDVASALADLDLVRHELGYEAVVGLDQGLRTTVSYFAGTRNTHPSPEARS</sequence>
<dbReference type="Proteomes" id="UP001501391">
    <property type="component" value="Unassembled WGS sequence"/>
</dbReference>
<comment type="caution">
    <text evidence="2">The sequence shown here is derived from an EMBL/GenBank/DDBJ whole genome shotgun (WGS) entry which is preliminary data.</text>
</comment>
<dbReference type="EMBL" id="BAAAOQ010000005">
    <property type="protein sequence ID" value="GAA2194218.1"/>
    <property type="molecule type" value="Genomic_DNA"/>
</dbReference>
<dbReference type="InterPro" id="IPR001509">
    <property type="entry name" value="Epimerase_deHydtase"/>
</dbReference>
<proteinExistence type="predicted"/>
<dbReference type="InterPro" id="IPR036291">
    <property type="entry name" value="NAD(P)-bd_dom_sf"/>
</dbReference>
<dbReference type="PROSITE" id="PS00061">
    <property type="entry name" value="ADH_SHORT"/>
    <property type="match status" value="1"/>
</dbReference>
<dbReference type="PANTHER" id="PTHR43245">
    <property type="entry name" value="BIFUNCTIONAL POLYMYXIN RESISTANCE PROTEIN ARNA"/>
    <property type="match status" value="1"/>
</dbReference>
<dbReference type="PANTHER" id="PTHR43245:SF13">
    <property type="entry name" value="UDP-D-APIOSE_UDP-D-XYLOSE SYNTHASE 2"/>
    <property type="match status" value="1"/>
</dbReference>
<evidence type="ECO:0000313" key="3">
    <source>
        <dbReference type="Proteomes" id="UP001501391"/>
    </source>
</evidence>
<evidence type="ECO:0000313" key="2">
    <source>
        <dbReference type="EMBL" id="GAA2194218.1"/>
    </source>
</evidence>
<dbReference type="PRINTS" id="PR01713">
    <property type="entry name" value="NUCEPIMERASE"/>
</dbReference>
<protein>
    <submittedName>
        <fullName evidence="2">SDR family oxidoreductase</fullName>
    </submittedName>
</protein>
<feature type="domain" description="NAD-dependent epimerase/dehydratase" evidence="1">
    <location>
        <begin position="19"/>
        <end position="263"/>
    </location>
</feature>
<keyword evidence="3" id="KW-1185">Reference proteome</keyword>
<accession>A0ABN3BFD6</accession>
<name>A0ABN3BFD6_9ACTN</name>